<evidence type="ECO:0000256" key="3">
    <source>
        <dbReference type="ARBA" id="ARBA00022691"/>
    </source>
</evidence>
<evidence type="ECO:0000259" key="7">
    <source>
        <dbReference type="Pfam" id="PF08704"/>
    </source>
</evidence>
<dbReference type="PIRSF" id="PIRSF017269">
    <property type="entry name" value="GCD14"/>
    <property type="match status" value="1"/>
</dbReference>
<evidence type="ECO:0000313" key="9">
    <source>
        <dbReference type="Proteomes" id="UP000199602"/>
    </source>
</evidence>
<dbReference type="OrthoDB" id="9781391at2"/>
<dbReference type="STRING" id="206665.SAMN04488516_10281"/>
<dbReference type="Proteomes" id="UP000199602">
    <property type="component" value="Unassembled WGS sequence"/>
</dbReference>
<dbReference type="AlphaFoldDB" id="A0A1H0B9J4"/>
<keyword evidence="3 5" id="KW-0949">S-adenosyl-L-methionine</keyword>
<dbReference type="InterPro" id="IPR029063">
    <property type="entry name" value="SAM-dependent_MTases_sf"/>
</dbReference>
<dbReference type="RefSeq" id="WP_092063101.1">
    <property type="nucleotide sequence ID" value="NZ_FNIN01000002.1"/>
</dbReference>
<dbReference type="CDD" id="cd02440">
    <property type="entry name" value="AdoMet_MTases"/>
    <property type="match status" value="1"/>
</dbReference>
<dbReference type="Gene3D" id="3.40.50.150">
    <property type="entry name" value="Vaccinia Virus protein VP39"/>
    <property type="match status" value="1"/>
</dbReference>
<organism evidence="8 9">
    <name type="scientific">Desulfonauticus submarinus</name>
    <dbReference type="NCBI Taxonomy" id="206665"/>
    <lineage>
        <taxon>Bacteria</taxon>
        <taxon>Pseudomonadati</taxon>
        <taxon>Thermodesulfobacteriota</taxon>
        <taxon>Desulfovibrionia</taxon>
        <taxon>Desulfovibrionales</taxon>
        <taxon>Desulfonauticaceae</taxon>
        <taxon>Desulfonauticus</taxon>
    </lineage>
</organism>
<feature type="binding site" evidence="6">
    <location>
        <position position="170"/>
    </location>
    <ligand>
        <name>S-adenosyl-L-methionine</name>
        <dbReference type="ChEBI" id="CHEBI:59789"/>
    </ligand>
</feature>
<dbReference type="InterPro" id="IPR014816">
    <property type="entry name" value="tRNA_MeTrfase_Gcd14"/>
</dbReference>
<gene>
    <name evidence="8" type="ORF">SAMN04488516_10281</name>
</gene>
<sequence length="255" mass="29143">MLKPGTLVMLVSQKGKTYFRVLKEEGNFNTNEGVLYFKDILCKNFGEEVLTHLGKKFYILCPTLYDLIKSVKRKTQIIYPKEIGYILLKLNIGPGAKIIEAGTGSGSLTTALAFMVGKEGKVFTYEQREEFSRLAQENLKRTDLESRVEFFIHDIANGFHQQNVDALFLDVRTPWDYLPQAYKALKPGASIGFLLPTTNQVSSLLSHLEKMSFFQIEVIEILLRRYKPIPERLRPVDQMVAHTGFLIFAKKIKKT</sequence>
<evidence type="ECO:0000256" key="6">
    <source>
        <dbReference type="PIRSR" id="PIRSR017269-1"/>
    </source>
</evidence>
<feature type="binding site" evidence="6">
    <location>
        <position position="143"/>
    </location>
    <ligand>
        <name>S-adenosyl-L-methionine</name>
        <dbReference type="ChEBI" id="CHEBI:59789"/>
    </ligand>
</feature>
<dbReference type="GO" id="GO:0030488">
    <property type="term" value="P:tRNA methylation"/>
    <property type="evidence" value="ECO:0007669"/>
    <property type="project" value="InterPro"/>
</dbReference>
<comment type="function">
    <text evidence="5">Catalyzes the S-adenosyl-L-methionine-dependent formation of N(1)-methyladenine at position 58 (m1A58) in tRNA.</text>
</comment>
<comment type="similarity">
    <text evidence="5">Belongs to the class I-like SAM-binding methyltransferase superfamily. TRM61 family.</text>
</comment>
<dbReference type="PANTHER" id="PTHR12133:SF1">
    <property type="entry name" value="TRNA (ADENINE(58)-N(1))-METHYLTRANSFERASE, MITOCHONDRIAL"/>
    <property type="match status" value="1"/>
</dbReference>
<evidence type="ECO:0000256" key="5">
    <source>
        <dbReference type="PIRNR" id="PIRNR017269"/>
    </source>
</evidence>
<dbReference type="Gene3D" id="3.10.330.20">
    <property type="match status" value="1"/>
</dbReference>
<dbReference type="PROSITE" id="PS51620">
    <property type="entry name" value="SAM_TRM61"/>
    <property type="match status" value="1"/>
</dbReference>
<evidence type="ECO:0000256" key="1">
    <source>
        <dbReference type="ARBA" id="ARBA00022603"/>
    </source>
</evidence>
<keyword evidence="9" id="KW-1185">Reference proteome</keyword>
<dbReference type="SUPFAM" id="SSF53335">
    <property type="entry name" value="S-adenosyl-L-methionine-dependent methyltransferases"/>
    <property type="match status" value="1"/>
</dbReference>
<dbReference type="GO" id="GO:0031515">
    <property type="term" value="C:tRNA (m1A) methyltransferase complex"/>
    <property type="evidence" value="ECO:0007669"/>
    <property type="project" value="UniProtKB-UniRule"/>
</dbReference>
<keyword evidence="2 5" id="KW-0808">Transferase</keyword>
<dbReference type="FunFam" id="3.10.330.20:FF:000003">
    <property type="entry name" value="tRNA (Adenine(58)-N(1))-methyltransferase, mitochondrial isoform X1"/>
    <property type="match status" value="1"/>
</dbReference>
<evidence type="ECO:0000256" key="2">
    <source>
        <dbReference type="ARBA" id="ARBA00022679"/>
    </source>
</evidence>
<name>A0A1H0B9J4_9BACT</name>
<proteinExistence type="inferred from homology"/>
<dbReference type="Pfam" id="PF08704">
    <property type="entry name" value="GCD14"/>
    <property type="match status" value="1"/>
</dbReference>
<evidence type="ECO:0000256" key="4">
    <source>
        <dbReference type="ARBA" id="ARBA00022694"/>
    </source>
</evidence>
<comment type="subunit">
    <text evidence="5">Homotetramer composed of a dimer of dimers.</text>
</comment>
<reference evidence="8 9" key="1">
    <citation type="submission" date="2016-10" db="EMBL/GenBank/DDBJ databases">
        <authorList>
            <person name="de Groot N.N."/>
        </authorList>
    </citation>
    <scope>NUCLEOTIDE SEQUENCE [LARGE SCALE GENOMIC DNA]</scope>
    <source>
        <strain evidence="8 9">DSM 15269</strain>
    </source>
</reference>
<dbReference type="InterPro" id="IPR049470">
    <property type="entry name" value="TRM61_C"/>
</dbReference>
<feature type="binding site" evidence="6">
    <location>
        <begin position="105"/>
        <end position="108"/>
    </location>
    <ligand>
        <name>S-adenosyl-L-methionine</name>
        <dbReference type="ChEBI" id="CHEBI:59789"/>
    </ligand>
</feature>
<protein>
    <recommendedName>
        <fullName evidence="5">tRNA (adenine(58)-N(1))-methyltransferase TrmI</fullName>
        <ecNumber evidence="5">2.1.1.220</ecNumber>
    </recommendedName>
</protein>
<dbReference type="PANTHER" id="PTHR12133">
    <property type="entry name" value="TRNA (ADENINE(58)-N(1))-METHYLTRANSFERASE"/>
    <property type="match status" value="1"/>
</dbReference>
<dbReference type="GO" id="GO:0160107">
    <property type="term" value="F:tRNA (adenine(58)-N1)-methyltransferase activity"/>
    <property type="evidence" value="ECO:0007669"/>
    <property type="project" value="UniProtKB-EC"/>
</dbReference>
<dbReference type="EC" id="2.1.1.220" evidence="5"/>
<feature type="binding site" evidence="6">
    <location>
        <position position="126"/>
    </location>
    <ligand>
        <name>S-adenosyl-L-methionine</name>
        <dbReference type="ChEBI" id="CHEBI:59789"/>
    </ligand>
</feature>
<comment type="catalytic activity">
    <reaction evidence="5">
        <text>adenosine(58) in tRNA + S-adenosyl-L-methionine = N(1)-methyladenosine(58) in tRNA + S-adenosyl-L-homocysteine + H(+)</text>
        <dbReference type="Rhea" id="RHEA:43152"/>
        <dbReference type="Rhea" id="RHEA-COMP:10365"/>
        <dbReference type="Rhea" id="RHEA-COMP:10366"/>
        <dbReference type="ChEBI" id="CHEBI:15378"/>
        <dbReference type="ChEBI" id="CHEBI:57856"/>
        <dbReference type="ChEBI" id="CHEBI:59789"/>
        <dbReference type="ChEBI" id="CHEBI:74411"/>
        <dbReference type="ChEBI" id="CHEBI:74491"/>
        <dbReference type="EC" id="2.1.1.220"/>
    </reaction>
</comment>
<keyword evidence="1 5" id="KW-0489">Methyltransferase</keyword>
<feature type="domain" description="tRNA (adenine(58)-N(1))-methyltransferase catalytic subunit TRM61 C-terminal" evidence="7">
    <location>
        <begin position="58"/>
        <end position="227"/>
    </location>
</feature>
<accession>A0A1H0B9J4</accession>
<keyword evidence="4 5" id="KW-0819">tRNA processing</keyword>
<evidence type="ECO:0000313" key="8">
    <source>
        <dbReference type="EMBL" id="SDN42023.1"/>
    </source>
</evidence>
<dbReference type="EMBL" id="FNIN01000002">
    <property type="protein sequence ID" value="SDN42023.1"/>
    <property type="molecule type" value="Genomic_DNA"/>
</dbReference>